<keyword evidence="2" id="KW-0472">Membrane</keyword>
<comment type="caution">
    <text evidence="3">The sequence shown here is derived from an EMBL/GenBank/DDBJ whole genome shotgun (WGS) entry which is preliminary data.</text>
</comment>
<dbReference type="Pfam" id="PF12679">
    <property type="entry name" value="ABC2_membrane_2"/>
    <property type="match status" value="1"/>
</dbReference>
<organism evidence="3 4">
    <name type="scientific">Pseudokineococcus basanitobsidens</name>
    <dbReference type="NCBI Taxonomy" id="1926649"/>
    <lineage>
        <taxon>Bacteria</taxon>
        <taxon>Bacillati</taxon>
        <taxon>Actinomycetota</taxon>
        <taxon>Actinomycetes</taxon>
        <taxon>Kineosporiales</taxon>
        <taxon>Kineosporiaceae</taxon>
        <taxon>Pseudokineococcus</taxon>
    </lineage>
</organism>
<name>A0ABU8RNI7_9ACTN</name>
<gene>
    <name evidence="3" type="ORF">WDZ17_14960</name>
</gene>
<dbReference type="EMBL" id="JBBIAA010000026">
    <property type="protein sequence ID" value="MEJ5946596.1"/>
    <property type="molecule type" value="Genomic_DNA"/>
</dbReference>
<keyword evidence="2" id="KW-0812">Transmembrane</keyword>
<keyword evidence="4" id="KW-1185">Reference proteome</keyword>
<feature type="transmembrane region" description="Helical" evidence="2">
    <location>
        <begin position="51"/>
        <end position="70"/>
    </location>
</feature>
<evidence type="ECO:0000313" key="3">
    <source>
        <dbReference type="EMBL" id="MEJ5946596.1"/>
    </source>
</evidence>
<keyword evidence="2" id="KW-1133">Transmembrane helix</keyword>
<dbReference type="PANTHER" id="PTHR37305">
    <property type="entry name" value="INTEGRAL MEMBRANE PROTEIN-RELATED"/>
    <property type="match status" value="1"/>
</dbReference>
<evidence type="ECO:0000256" key="1">
    <source>
        <dbReference type="SAM" id="MobiDB-lite"/>
    </source>
</evidence>
<feature type="transmembrane region" description="Helical" evidence="2">
    <location>
        <begin position="97"/>
        <end position="120"/>
    </location>
</feature>
<evidence type="ECO:0000256" key="2">
    <source>
        <dbReference type="SAM" id="Phobius"/>
    </source>
</evidence>
<proteinExistence type="predicted"/>
<accession>A0ABU8RNI7</accession>
<feature type="transmembrane region" description="Helical" evidence="2">
    <location>
        <begin position="190"/>
        <end position="212"/>
    </location>
</feature>
<sequence>MSTTTTSHDTAHDTARGTSPAGSVPTGSGRVGLARVVRAEWTKLASLRSTWFLLLLVVVLGVGLATIAGWGSSQAIDATEAGTPPPGGPPGGLGADALGASVLASTTLGTLLLGVLGALVMSGEYSTGTATATLTAVPRRWPVLLAKAVLLVLVTAPVGFVVSVAGFLLGESFLPASASLALGDPGTWPAVLATTASMVATALLGLGLATLLRSTAGAITALVALTFIGPPLLGLVPWDWVQTATEHIPSTAAGSIGLYAGDPVLSTTAAVLTLVGWAVVPLVAGLVVLQRRDV</sequence>
<feature type="transmembrane region" description="Helical" evidence="2">
    <location>
        <begin position="269"/>
        <end position="289"/>
    </location>
</feature>
<protein>
    <submittedName>
        <fullName evidence="3">ABC transporter permease subunit</fullName>
    </submittedName>
</protein>
<evidence type="ECO:0000313" key="4">
    <source>
        <dbReference type="Proteomes" id="UP001387100"/>
    </source>
</evidence>
<feature type="transmembrane region" description="Helical" evidence="2">
    <location>
        <begin position="148"/>
        <end position="170"/>
    </location>
</feature>
<reference evidence="3 4" key="1">
    <citation type="journal article" date="2017" name="Int. J. Syst. Evol. Microbiol.">
        <title>Pseudokineococcus basanitobsidens sp. nov., isolated from volcanic rock.</title>
        <authorList>
            <person name="Lee D.W."/>
            <person name="Park M.Y."/>
            <person name="Kim J.J."/>
            <person name="Kim B.S."/>
        </authorList>
    </citation>
    <scope>NUCLEOTIDE SEQUENCE [LARGE SCALE GENOMIC DNA]</scope>
    <source>
        <strain evidence="3 4">DSM 103726</strain>
    </source>
</reference>
<feature type="region of interest" description="Disordered" evidence="1">
    <location>
        <begin position="1"/>
        <end position="27"/>
    </location>
</feature>
<dbReference type="Proteomes" id="UP001387100">
    <property type="component" value="Unassembled WGS sequence"/>
</dbReference>
<dbReference type="RefSeq" id="WP_339575977.1">
    <property type="nucleotide sequence ID" value="NZ_JBBIAA010000026.1"/>
</dbReference>
<feature type="transmembrane region" description="Helical" evidence="2">
    <location>
        <begin position="219"/>
        <end position="238"/>
    </location>
</feature>
<dbReference type="PANTHER" id="PTHR37305:SF1">
    <property type="entry name" value="MEMBRANE PROTEIN"/>
    <property type="match status" value="1"/>
</dbReference>